<feature type="domain" description="LysM" evidence="2">
    <location>
        <begin position="29"/>
        <end position="76"/>
    </location>
</feature>
<dbReference type="InterPro" id="IPR006860">
    <property type="entry name" value="FecR"/>
</dbReference>
<dbReference type="Gene3D" id="2.60.120.1440">
    <property type="match status" value="1"/>
</dbReference>
<evidence type="ECO:0000256" key="1">
    <source>
        <dbReference type="SAM" id="SignalP"/>
    </source>
</evidence>
<dbReference type="Gene3D" id="3.10.350.10">
    <property type="entry name" value="LysM domain"/>
    <property type="match status" value="1"/>
</dbReference>
<dbReference type="InterPro" id="IPR036779">
    <property type="entry name" value="LysM_dom_sf"/>
</dbReference>
<feature type="signal peptide" evidence="1">
    <location>
        <begin position="1"/>
        <end position="26"/>
    </location>
</feature>
<accession>A0A9D7E7E7</accession>
<dbReference type="Pfam" id="PF04773">
    <property type="entry name" value="FecR"/>
    <property type="match status" value="1"/>
</dbReference>
<dbReference type="PANTHER" id="PTHR38731:SF1">
    <property type="entry name" value="FECR PROTEIN DOMAIN-CONTAINING PROTEIN"/>
    <property type="match status" value="1"/>
</dbReference>
<dbReference type="Proteomes" id="UP000807785">
    <property type="component" value="Unassembled WGS sequence"/>
</dbReference>
<protein>
    <submittedName>
        <fullName evidence="3">FecR domain-containing protein</fullName>
    </submittedName>
</protein>
<reference evidence="3" key="1">
    <citation type="submission" date="2020-10" db="EMBL/GenBank/DDBJ databases">
        <title>Connecting structure to function with the recovery of over 1000 high-quality activated sludge metagenome-assembled genomes encoding full-length rRNA genes using long-read sequencing.</title>
        <authorList>
            <person name="Singleton C.M."/>
            <person name="Petriglieri F."/>
            <person name="Kristensen J.M."/>
            <person name="Kirkegaard R.H."/>
            <person name="Michaelsen T.Y."/>
            <person name="Andersen M.H."/>
            <person name="Karst S.M."/>
            <person name="Dueholm M.S."/>
            <person name="Nielsen P.H."/>
            <person name="Albertsen M."/>
        </authorList>
    </citation>
    <scope>NUCLEOTIDE SEQUENCE</scope>
    <source>
        <strain evidence="3">Bjer_18-Q3-R1-45_BAT3C.347</strain>
    </source>
</reference>
<dbReference type="Pfam" id="PF01476">
    <property type="entry name" value="LysM"/>
    <property type="match status" value="1"/>
</dbReference>
<evidence type="ECO:0000313" key="4">
    <source>
        <dbReference type="Proteomes" id="UP000807785"/>
    </source>
</evidence>
<evidence type="ECO:0000259" key="2">
    <source>
        <dbReference type="PROSITE" id="PS51782"/>
    </source>
</evidence>
<sequence>MSRQMLRTVSTAAGLLLLAAPLPCVADDVPHVVHQGENPWTISMRYLRSMALWPRLVRYNRIADPLRIAPGTVLQIPEGWLARRKVSARVLAVEGQVSWSDARGRPTGVRAGDTIPVGALVRTGALDSLSLGLLDDSRVLVKGDSELRLESNAEIKHDRTRSILLDLRRGALENDVEKRSSSGGRFEIRTPAGIAAVRGTAFRVTANETKTSTEVLAGAVALQNRAGAVDVEAGFATSATPHSAPEAPRALLPAPDLAGLPQRIEHVPSDLPIPALAGASAYRTQIATDAGFAALLFDQTAPLPVARVRDLPDGEYQLRVRGIDDAGFEGYDARHGIVIDARPEPPFLISPPDEAMLNEARPSFKWTRRQAESRYRFQLAQDPSFAEPLVDRPDVDGDGITVTENMLPGAYFWRVAASNEREGQGPFSAAQRLRRVPGAPAIELQTRDQVPAIRWTPGGPGERFQLQVARDNSFAVPLVNMTLATPEQALPALEGGSYHLRARTIASDGYIGEWGPVQQFEVRSSLSPALLLLLLPLLLAL</sequence>
<dbReference type="Gene3D" id="2.60.40.10">
    <property type="entry name" value="Immunoglobulins"/>
    <property type="match status" value="2"/>
</dbReference>
<dbReference type="CDD" id="cd00118">
    <property type="entry name" value="LysM"/>
    <property type="match status" value="1"/>
</dbReference>
<evidence type="ECO:0000313" key="3">
    <source>
        <dbReference type="EMBL" id="MBK6974225.1"/>
    </source>
</evidence>
<proteinExistence type="predicted"/>
<dbReference type="AlphaFoldDB" id="A0A9D7E7E7"/>
<name>A0A9D7E7E7_9PROT</name>
<gene>
    <name evidence="3" type="ORF">IPH26_15205</name>
</gene>
<dbReference type="PIRSF" id="PIRSF029644">
    <property type="entry name" value="UCP029644"/>
    <property type="match status" value="1"/>
</dbReference>
<feature type="chain" id="PRO_5039228110" evidence="1">
    <location>
        <begin position="27"/>
        <end position="541"/>
    </location>
</feature>
<organism evidence="3 4">
    <name type="scientific">Candidatus Methylophosphatis roskildensis</name>
    <dbReference type="NCBI Taxonomy" id="2899263"/>
    <lineage>
        <taxon>Bacteria</taxon>
        <taxon>Pseudomonadati</taxon>
        <taxon>Pseudomonadota</taxon>
        <taxon>Betaproteobacteria</taxon>
        <taxon>Nitrosomonadales</taxon>
        <taxon>Sterolibacteriaceae</taxon>
        <taxon>Candidatus Methylophosphatis</taxon>
    </lineage>
</organism>
<comment type="caution">
    <text evidence="3">The sequence shown here is derived from an EMBL/GenBank/DDBJ whole genome shotgun (WGS) entry which is preliminary data.</text>
</comment>
<dbReference type="PANTHER" id="PTHR38731">
    <property type="entry name" value="LIPL45-RELATED LIPOPROTEIN-RELATED"/>
    <property type="match status" value="1"/>
</dbReference>
<dbReference type="InterPro" id="IPR016930">
    <property type="entry name" value="UCP029644"/>
</dbReference>
<dbReference type="InterPro" id="IPR013783">
    <property type="entry name" value="Ig-like_fold"/>
</dbReference>
<dbReference type="InterPro" id="IPR018392">
    <property type="entry name" value="LysM"/>
</dbReference>
<dbReference type="EMBL" id="JADJEV010000004">
    <property type="protein sequence ID" value="MBK6974225.1"/>
    <property type="molecule type" value="Genomic_DNA"/>
</dbReference>
<dbReference type="PROSITE" id="PS51782">
    <property type="entry name" value="LYSM"/>
    <property type="match status" value="1"/>
</dbReference>
<keyword evidence="1" id="KW-0732">Signal</keyword>